<keyword evidence="2" id="KW-1185">Reference proteome</keyword>
<dbReference type="InterPro" id="IPR030910">
    <property type="entry name" value="SLAP_dom"/>
</dbReference>
<dbReference type="Proteomes" id="UP001595989">
    <property type="component" value="Unassembled WGS sequence"/>
</dbReference>
<dbReference type="NCBIfam" id="TIGR04398">
    <property type="entry name" value="SLAP_DUP"/>
    <property type="match status" value="1"/>
</dbReference>
<sequence>MQKLKFHPAWERTLSAKDRTQIESIFQDSKLSSEEQIQFTPVWQATNYKKELLITVLIHNTGKTAFTFDNQKMAYTQNGETIAESTFTLPVSIHEQTSMPWTFIFPTGSFSKKETYHSGTLAMKDF</sequence>
<evidence type="ECO:0000313" key="2">
    <source>
        <dbReference type="Proteomes" id="UP001595989"/>
    </source>
</evidence>
<organism evidence="1 2">
    <name type="scientific">Virgibacillus kekensis</name>
    <dbReference type="NCBI Taxonomy" id="202261"/>
    <lineage>
        <taxon>Bacteria</taxon>
        <taxon>Bacillati</taxon>
        <taxon>Bacillota</taxon>
        <taxon>Bacilli</taxon>
        <taxon>Bacillales</taxon>
        <taxon>Bacillaceae</taxon>
        <taxon>Virgibacillus</taxon>
    </lineage>
</organism>
<dbReference type="RefSeq" id="WP_390298653.1">
    <property type="nucleotide sequence ID" value="NZ_JBHSFU010000011.1"/>
</dbReference>
<accession>A0ABV9DNN0</accession>
<gene>
    <name evidence="1" type="ORF">ACFO3D_16525</name>
</gene>
<protein>
    <submittedName>
        <fullName evidence="1">SLAP domain-containing protein</fullName>
    </submittedName>
</protein>
<name>A0ABV9DNN0_9BACI</name>
<dbReference type="EMBL" id="JBHSFU010000011">
    <property type="protein sequence ID" value="MFC4559791.1"/>
    <property type="molecule type" value="Genomic_DNA"/>
</dbReference>
<reference evidence="2" key="1">
    <citation type="journal article" date="2019" name="Int. J. Syst. Evol. Microbiol.">
        <title>The Global Catalogue of Microorganisms (GCM) 10K type strain sequencing project: providing services to taxonomists for standard genome sequencing and annotation.</title>
        <authorList>
            <consortium name="The Broad Institute Genomics Platform"/>
            <consortium name="The Broad Institute Genome Sequencing Center for Infectious Disease"/>
            <person name="Wu L."/>
            <person name="Ma J."/>
        </authorList>
    </citation>
    <scope>NUCLEOTIDE SEQUENCE [LARGE SCALE GENOMIC DNA]</scope>
    <source>
        <strain evidence="2">CGMCC 4.7426</strain>
    </source>
</reference>
<proteinExistence type="predicted"/>
<evidence type="ECO:0000313" key="1">
    <source>
        <dbReference type="EMBL" id="MFC4559791.1"/>
    </source>
</evidence>
<comment type="caution">
    <text evidence="1">The sequence shown here is derived from an EMBL/GenBank/DDBJ whole genome shotgun (WGS) entry which is preliminary data.</text>
</comment>